<comment type="caution">
    <text evidence="2">The sequence shown here is derived from an EMBL/GenBank/DDBJ whole genome shotgun (WGS) entry which is preliminary data.</text>
</comment>
<feature type="compositionally biased region" description="Low complexity" evidence="1">
    <location>
        <begin position="44"/>
        <end position="54"/>
    </location>
</feature>
<sequence>MSSSSSTGEGLTTWSSSSSSSDSGSSSSDGRLGSVGCPVGGSVVGVVEDSSSRSTIGVRGAGSSWAALTSEPATKPPRGSTTARGSRYFSSGLMTPTILTDGGRNVWAG</sequence>
<dbReference type="Proteomes" id="UP000283644">
    <property type="component" value="Unassembled WGS sequence"/>
</dbReference>
<accession>A0A417XWE5</accession>
<keyword evidence="3" id="KW-1185">Reference proteome</keyword>
<feature type="compositionally biased region" description="Low complexity" evidence="1">
    <location>
        <begin position="1"/>
        <end position="37"/>
    </location>
</feature>
<feature type="compositionally biased region" description="Polar residues" evidence="1">
    <location>
        <begin position="79"/>
        <end position="95"/>
    </location>
</feature>
<name>A0A417XWE5_9ACTN</name>
<dbReference type="EMBL" id="QXGH01000030">
    <property type="protein sequence ID" value="RHW24703.1"/>
    <property type="molecule type" value="Genomic_DNA"/>
</dbReference>
<organism evidence="2 3">
    <name type="scientific">Nocardioides immobilis</name>
    <dbReference type="NCBI Taxonomy" id="2049295"/>
    <lineage>
        <taxon>Bacteria</taxon>
        <taxon>Bacillati</taxon>
        <taxon>Actinomycetota</taxon>
        <taxon>Actinomycetes</taxon>
        <taxon>Propionibacteriales</taxon>
        <taxon>Nocardioidaceae</taxon>
        <taxon>Nocardioides</taxon>
    </lineage>
</organism>
<feature type="region of interest" description="Disordered" evidence="1">
    <location>
        <begin position="1"/>
        <end position="95"/>
    </location>
</feature>
<evidence type="ECO:0000313" key="3">
    <source>
        <dbReference type="Proteomes" id="UP000283644"/>
    </source>
</evidence>
<gene>
    <name evidence="2" type="ORF">D0Z08_23575</name>
</gene>
<evidence type="ECO:0000313" key="2">
    <source>
        <dbReference type="EMBL" id="RHW24703.1"/>
    </source>
</evidence>
<dbReference type="AlphaFoldDB" id="A0A417XWE5"/>
<reference evidence="2 3" key="1">
    <citation type="submission" date="2018-09" db="EMBL/GenBank/DDBJ databases">
        <title>Genome sequencing of Nocardioides immobilis CCTCC AB 2017083 for comparison to Nocardioides silvaticus.</title>
        <authorList>
            <person name="Li C."/>
            <person name="Wang G."/>
        </authorList>
    </citation>
    <scope>NUCLEOTIDE SEQUENCE [LARGE SCALE GENOMIC DNA]</scope>
    <source>
        <strain evidence="2 3">CCTCC AB 2017083</strain>
    </source>
</reference>
<proteinExistence type="predicted"/>
<protein>
    <submittedName>
        <fullName evidence="2">Uncharacterized protein</fullName>
    </submittedName>
</protein>
<evidence type="ECO:0000256" key="1">
    <source>
        <dbReference type="SAM" id="MobiDB-lite"/>
    </source>
</evidence>